<proteinExistence type="predicted"/>
<protein>
    <submittedName>
        <fullName evidence="2">Uncharacterized protein</fullName>
    </submittedName>
</protein>
<evidence type="ECO:0000256" key="1">
    <source>
        <dbReference type="SAM" id="Phobius"/>
    </source>
</evidence>
<feature type="transmembrane region" description="Helical" evidence="1">
    <location>
        <begin position="128"/>
        <end position="148"/>
    </location>
</feature>
<keyword evidence="1" id="KW-0472">Membrane</keyword>
<keyword evidence="1" id="KW-1133">Transmembrane helix</keyword>
<feature type="transmembrane region" description="Helical" evidence="1">
    <location>
        <begin position="51"/>
        <end position="69"/>
    </location>
</feature>
<sequence>MEDYEGDSKHGTMPVTTDKVETDAKIEVSTGMVEEGSLHHSRKEKPSRAHIFTEFTSLLLFVIGSSFYMDISVEDYKWALELLSLPTWVMVADDDATLYAYIAENDDHIYADDYIPNMQMRGAPVSRYQIVFLVGSLCFALSGLLDIFNERDLWNIFRLLAGGFGVASAVFINGNDFHLSNIFNLISVHCYLMDSLTLFRHDRCCAVTVEAGTWTKHHLLFADFLYFTGSVIDIVCSYLWVFDSTSDWDVTLTIFAIIGSISWLICSLIYMWAFFKDDYDEDGPKPRRLSSLIIDSVRRHKTSRYDAQESQESDVAADAAK</sequence>
<name>A0ABD3RCN5_9STRA</name>
<dbReference type="EMBL" id="JALLPB020000558">
    <property type="protein sequence ID" value="KAL3808016.1"/>
    <property type="molecule type" value="Genomic_DNA"/>
</dbReference>
<evidence type="ECO:0000313" key="2">
    <source>
        <dbReference type="EMBL" id="KAL3808016.1"/>
    </source>
</evidence>
<reference evidence="2 3" key="1">
    <citation type="submission" date="2024-10" db="EMBL/GenBank/DDBJ databases">
        <title>Updated reference genomes for cyclostephanoid diatoms.</title>
        <authorList>
            <person name="Roberts W.R."/>
            <person name="Alverson A.J."/>
        </authorList>
    </citation>
    <scope>NUCLEOTIDE SEQUENCE [LARGE SCALE GENOMIC DNA]</scope>
    <source>
        <strain evidence="2 3">AJA228-03</strain>
    </source>
</reference>
<evidence type="ECO:0000313" key="3">
    <source>
        <dbReference type="Proteomes" id="UP001530377"/>
    </source>
</evidence>
<gene>
    <name evidence="2" type="ORF">ACHAXA_004969</name>
</gene>
<dbReference type="Proteomes" id="UP001530377">
    <property type="component" value="Unassembled WGS sequence"/>
</dbReference>
<feature type="transmembrane region" description="Helical" evidence="1">
    <location>
        <begin position="155"/>
        <end position="172"/>
    </location>
</feature>
<keyword evidence="1" id="KW-0812">Transmembrane</keyword>
<organism evidence="2 3">
    <name type="scientific">Cyclostephanos tholiformis</name>
    <dbReference type="NCBI Taxonomy" id="382380"/>
    <lineage>
        <taxon>Eukaryota</taxon>
        <taxon>Sar</taxon>
        <taxon>Stramenopiles</taxon>
        <taxon>Ochrophyta</taxon>
        <taxon>Bacillariophyta</taxon>
        <taxon>Coscinodiscophyceae</taxon>
        <taxon>Thalassiosirophycidae</taxon>
        <taxon>Stephanodiscales</taxon>
        <taxon>Stephanodiscaceae</taxon>
        <taxon>Cyclostephanos</taxon>
    </lineage>
</organism>
<comment type="caution">
    <text evidence="2">The sequence shown here is derived from an EMBL/GenBank/DDBJ whole genome shotgun (WGS) entry which is preliminary data.</text>
</comment>
<feature type="transmembrane region" description="Helical" evidence="1">
    <location>
        <begin position="252"/>
        <end position="275"/>
    </location>
</feature>
<feature type="transmembrane region" description="Helical" evidence="1">
    <location>
        <begin position="178"/>
        <end position="199"/>
    </location>
</feature>
<dbReference type="AlphaFoldDB" id="A0ABD3RCN5"/>
<keyword evidence="3" id="KW-1185">Reference proteome</keyword>
<accession>A0ABD3RCN5</accession>
<feature type="transmembrane region" description="Helical" evidence="1">
    <location>
        <begin position="220"/>
        <end position="240"/>
    </location>
</feature>